<gene>
    <name evidence="2" type="ORF">MUN68_000875</name>
</gene>
<proteinExistence type="predicted"/>
<feature type="transmembrane region" description="Helical" evidence="1">
    <location>
        <begin position="7"/>
        <end position="25"/>
    </location>
</feature>
<sequence>MKRTRTIIILLIIVFGFLGALYFFWLKGQEDPVKYTSEEPSEQTIVVKTVATGSIVPKEEILIKPNISGVIEEIFIEAGEYVKQGDLIAQIRVIPNVSNLTSAKNNISSNSNALQTAEINFKTQQAIYDRQKALFDKGVISANQFDEINNTYLQAKQRVGQARIDVTQSRQNYDIIKTGTTSGLGSVAQTQVRATVSGMVLDVPVKAGNQVIEANNFNEGTSIASLADVKQMIFEGKVDESEVGKIKEGLPLEITVGAIEDQKFDAILDYIAPKGVEENGAIQFEIKGTLKKMDSIFIRAGLSANASIILEKAEKVLAIKEALVQYDDETKKPYVEVEVGDQKFERKELELGISDGIFVEVKSGITKDDKIKVWNQIQGFE</sequence>
<name>A0ABY7S2C1_9FLAO</name>
<dbReference type="Gene3D" id="2.40.420.20">
    <property type="match status" value="1"/>
</dbReference>
<evidence type="ECO:0000313" key="2">
    <source>
        <dbReference type="EMBL" id="WCO02055.1"/>
    </source>
</evidence>
<keyword evidence="1" id="KW-1133">Transmembrane helix</keyword>
<dbReference type="EMBL" id="CP116221">
    <property type="protein sequence ID" value="WCO02055.1"/>
    <property type="molecule type" value="Genomic_DNA"/>
</dbReference>
<dbReference type="RefSeq" id="WP_249996483.1">
    <property type="nucleotide sequence ID" value="NZ_CP116221.1"/>
</dbReference>
<keyword evidence="1" id="KW-0812">Transmembrane</keyword>
<keyword evidence="3" id="KW-1185">Reference proteome</keyword>
<dbReference type="Gene3D" id="1.10.287.470">
    <property type="entry name" value="Helix hairpin bin"/>
    <property type="match status" value="1"/>
</dbReference>
<dbReference type="Gene3D" id="2.40.50.100">
    <property type="match status" value="1"/>
</dbReference>
<organism evidence="2 3">
    <name type="scientific">Psychroserpens ponticola</name>
    <dbReference type="NCBI Taxonomy" id="2932268"/>
    <lineage>
        <taxon>Bacteria</taxon>
        <taxon>Pseudomonadati</taxon>
        <taxon>Bacteroidota</taxon>
        <taxon>Flavobacteriia</taxon>
        <taxon>Flavobacteriales</taxon>
        <taxon>Flavobacteriaceae</taxon>
        <taxon>Psychroserpens</taxon>
    </lineage>
</organism>
<accession>A0ABY7S2C1</accession>
<evidence type="ECO:0000313" key="3">
    <source>
        <dbReference type="Proteomes" id="UP001202717"/>
    </source>
</evidence>
<dbReference type="PANTHER" id="PTHR30469">
    <property type="entry name" value="MULTIDRUG RESISTANCE PROTEIN MDTA"/>
    <property type="match status" value="1"/>
</dbReference>
<dbReference type="SUPFAM" id="SSF111369">
    <property type="entry name" value="HlyD-like secretion proteins"/>
    <property type="match status" value="1"/>
</dbReference>
<dbReference type="Proteomes" id="UP001202717">
    <property type="component" value="Chromosome"/>
</dbReference>
<evidence type="ECO:0000256" key="1">
    <source>
        <dbReference type="SAM" id="Phobius"/>
    </source>
</evidence>
<protein>
    <submittedName>
        <fullName evidence="2">HlyD family efflux transporter periplasmic adaptor subunit</fullName>
    </submittedName>
</protein>
<dbReference type="PANTHER" id="PTHR30469:SF33">
    <property type="entry name" value="SLR1207 PROTEIN"/>
    <property type="match status" value="1"/>
</dbReference>
<dbReference type="Gene3D" id="2.40.30.170">
    <property type="match status" value="1"/>
</dbReference>
<reference evidence="2 3" key="1">
    <citation type="submission" date="2023-01" db="EMBL/GenBank/DDBJ databases">
        <title>Psychroserpens ponticola sp. nov., isolated from seawater.</title>
        <authorList>
            <person name="Kristyanto S."/>
            <person name="Jung J."/>
            <person name="Kim J.M."/>
            <person name="Jeon C.O."/>
        </authorList>
    </citation>
    <scope>NUCLEOTIDE SEQUENCE [LARGE SCALE GENOMIC DNA]</scope>
    <source>
        <strain evidence="2 3">MSW6</strain>
    </source>
</reference>
<keyword evidence="1" id="KW-0472">Membrane</keyword>